<gene>
    <name evidence="3" type="primary">rppH</name>
    <name evidence="3" type="synonym">nudH</name>
    <name evidence="6" type="ORF">I5731_09555</name>
</gene>
<dbReference type="NCBIfam" id="NF001938">
    <property type="entry name" value="PRK00714.1-5"/>
    <property type="match status" value="1"/>
</dbReference>
<dbReference type="RefSeq" id="WP_197311109.1">
    <property type="nucleotide sequence ID" value="NZ_JADZLT010000049.1"/>
</dbReference>
<proteinExistence type="inferred from homology"/>
<comment type="cofactor">
    <cofactor evidence="3">
        <name>a divalent metal cation</name>
        <dbReference type="ChEBI" id="CHEBI:60240"/>
    </cofactor>
</comment>
<feature type="region of interest" description="Disordered" evidence="4">
    <location>
        <begin position="27"/>
        <end position="55"/>
    </location>
</feature>
<dbReference type="SUPFAM" id="SSF55811">
    <property type="entry name" value="Nudix"/>
    <property type="match status" value="1"/>
</dbReference>
<dbReference type="GO" id="GO:0019693">
    <property type="term" value="P:ribose phosphate metabolic process"/>
    <property type="evidence" value="ECO:0007669"/>
    <property type="project" value="TreeGrafter"/>
</dbReference>
<comment type="similarity">
    <text evidence="3">Belongs to the Nudix hydrolase family. RppH subfamily.</text>
</comment>
<organism evidence="6 7">
    <name type="scientific">Methylobrevis albus</name>
    <dbReference type="NCBI Taxonomy" id="2793297"/>
    <lineage>
        <taxon>Bacteria</taxon>
        <taxon>Pseudomonadati</taxon>
        <taxon>Pseudomonadota</taxon>
        <taxon>Alphaproteobacteria</taxon>
        <taxon>Hyphomicrobiales</taxon>
        <taxon>Pleomorphomonadaceae</taxon>
        <taxon>Methylobrevis</taxon>
    </lineage>
</organism>
<dbReference type="GO" id="GO:0008893">
    <property type="term" value="F:guanosine-3',5'-bis(diphosphate) 3'-diphosphatase activity"/>
    <property type="evidence" value="ECO:0007669"/>
    <property type="project" value="TreeGrafter"/>
</dbReference>
<dbReference type="Pfam" id="PF00293">
    <property type="entry name" value="NUDIX"/>
    <property type="match status" value="1"/>
</dbReference>
<accession>A0A931I0S0</accession>
<evidence type="ECO:0000256" key="3">
    <source>
        <dbReference type="HAMAP-Rule" id="MF_00298"/>
    </source>
</evidence>
<dbReference type="GO" id="GO:0034432">
    <property type="term" value="F:bis(5'-adenosyl)-pentaphosphatase activity"/>
    <property type="evidence" value="ECO:0007669"/>
    <property type="project" value="TreeGrafter"/>
</dbReference>
<feature type="short sequence motif" description="Nudix box" evidence="3">
    <location>
        <begin position="50"/>
        <end position="71"/>
    </location>
</feature>
<keyword evidence="7" id="KW-1185">Reference proteome</keyword>
<dbReference type="EC" id="3.6.1.-" evidence="3"/>
<dbReference type="AlphaFoldDB" id="A0A931I0S0"/>
<evidence type="ECO:0000313" key="6">
    <source>
        <dbReference type="EMBL" id="MBH0238065.1"/>
    </source>
</evidence>
<dbReference type="InterPro" id="IPR015797">
    <property type="entry name" value="NUDIX_hydrolase-like_dom_sf"/>
</dbReference>
<dbReference type="InterPro" id="IPR020084">
    <property type="entry name" value="NUDIX_hydrolase_CS"/>
</dbReference>
<dbReference type="HAMAP" id="MF_00298">
    <property type="entry name" value="Nudix_RppH"/>
    <property type="match status" value="1"/>
</dbReference>
<feature type="domain" description="Nudix hydrolase" evidence="5">
    <location>
        <begin position="8"/>
        <end position="163"/>
    </location>
</feature>
<comment type="cofactor">
    <cofactor evidence="1">
        <name>Mg(2+)</name>
        <dbReference type="ChEBI" id="CHEBI:18420"/>
    </cofactor>
</comment>
<dbReference type="PANTHER" id="PTHR11839:SF22">
    <property type="entry name" value="NUDIX HYDROLASE 26, CHLOROPLASTIC"/>
    <property type="match status" value="1"/>
</dbReference>
<dbReference type="Gene3D" id="3.90.79.10">
    <property type="entry name" value="Nucleoside Triphosphate Pyrophosphohydrolase"/>
    <property type="match status" value="1"/>
</dbReference>
<evidence type="ECO:0000256" key="2">
    <source>
        <dbReference type="ARBA" id="ARBA00022801"/>
    </source>
</evidence>
<evidence type="ECO:0000256" key="1">
    <source>
        <dbReference type="ARBA" id="ARBA00001946"/>
    </source>
</evidence>
<evidence type="ECO:0000259" key="5">
    <source>
        <dbReference type="PROSITE" id="PS51462"/>
    </source>
</evidence>
<dbReference type="InterPro" id="IPR000086">
    <property type="entry name" value="NUDIX_hydrolase_dom"/>
</dbReference>
<dbReference type="EMBL" id="JADZLT010000049">
    <property type="protein sequence ID" value="MBH0238065.1"/>
    <property type="molecule type" value="Genomic_DNA"/>
</dbReference>
<keyword evidence="2 3" id="KW-0378">Hydrolase</keyword>
<dbReference type="Proteomes" id="UP000631694">
    <property type="component" value="Unassembled WGS sequence"/>
</dbReference>
<evidence type="ECO:0000256" key="4">
    <source>
        <dbReference type="SAM" id="MobiDB-lite"/>
    </source>
</evidence>
<protein>
    <recommendedName>
        <fullName evidence="3">RNA pyrophosphohydrolase</fullName>
        <ecNumber evidence="3">3.6.1.-</ecNumber>
    </recommendedName>
    <alternativeName>
        <fullName evidence="3">(Di)nucleoside polyphosphate hydrolase</fullName>
    </alternativeName>
</protein>
<evidence type="ECO:0000313" key="7">
    <source>
        <dbReference type="Proteomes" id="UP000631694"/>
    </source>
</evidence>
<dbReference type="CDD" id="cd03671">
    <property type="entry name" value="NUDIX_Ap4A_hydrolase_plant_like"/>
    <property type="match status" value="1"/>
</dbReference>
<dbReference type="PANTHER" id="PTHR11839">
    <property type="entry name" value="UDP/ADP-SUGAR PYROPHOSPHATASE"/>
    <property type="match status" value="1"/>
</dbReference>
<dbReference type="PROSITE" id="PS51462">
    <property type="entry name" value="NUDIX"/>
    <property type="match status" value="1"/>
</dbReference>
<comment type="caution">
    <text evidence="6">The sequence shown here is derived from an EMBL/GenBank/DDBJ whole genome shotgun (WGS) entry which is preliminary data.</text>
</comment>
<comment type="function">
    <text evidence="3">Accelerates the degradation of transcripts by removing pyrophosphate from the 5'-end of triphosphorylated RNA, leading to a more labile monophosphorylated state that can stimulate subsequent ribonuclease cleavage.</text>
</comment>
<reference evidence="6" key="1">
    <citation type="submission" date="2020-12" db="EMBL/GenBank/DDBJ databases">
        <title>Methylobrevis albus sp. nov., isolated from fresh water lack sediment.</title>
        <authorList>
            <person name="Zou Q."/>
        </authorList>
    </citation>
    <scope>NUCLEOTIDE SEQUENCE</scope>
    <source>
        <strain evidence="6">L22</strain>
    </source>
</reference>
<dbReference type="PROSITE" id="PS00893">
    <property type="entry name" value="NUDIX_BOX"/>
    <property type="match status" value="1"/>
</dbReference>
<dbReference type="InterPro" id="IPR022927">
    <property type="entry name" value="RppH"/>
</dbReference>
<dbReference type="GO" id="GO:0006753">
    <property type="term" value="P:nucleoside phosphate metabolic process"/>
    <property type="evidence" value="ECO:0007669"/>
    <property type="project" value="TreeGrafter"/>
</dbReference>
<sequence length="175" mass="19784">MPDRTDLPYRPCVGIMLLSRDGRAFVGQRRRQEGSTQPIDPDDAWQMPQGGIDEGEDPLAAAKRELYEETNVSSVSLIAEAPDWYAYDLPPDLVRKSWKGRWRGQTQKWFAFRFEGDESEIDIDRPAGGAHKPEFGAWRWETLDRLPGLIVAFKRPVYEQVVAAFAHLAAPGAGR</sequence>
<name>A0A931I0S0_9HYPH</name>